<dbReference type="KEGG" id="srub:C2R22_13885"/>
<evidence type="ECO:0000256" key="4">
    <source>
        <dbReference type="ARBA" id="ARBA00022989"/>
    </source>
</evidence>
<sequence>MTTLSNHVPDPRLITAYAEHREGPLHRVNPWTKVGVVGALVLAVTVVDSLAVLAGLYAATLAVYGISGLPYGRLVYWYTLPLLFVVSVAGPLAFLEPGVPIGGALATPVGELSVTWAGASLFGELTCRSLTVATFALTTTMTTRYADIAYLLGRLLPRPVDQVALLTYRFTFVMIETLEDLVKGVLARGASLSEFWANRRTYARILGMTLLTAIERSERLVKSMEARGYDGDITLYGDVPRPPPRELFVVVACYAGVVLYGLVAVYGVVQL</sequence>
<dbReference type="PANTHER" id="PTHR34857:SF2">
    <property type="entry name" value="SLL0384 PROTEIN"/>
    <property type="match status" value="1"/>
</dbReference>
<keyword evidence="2" id="KW-1003">Cell membrane</keyword>
<keyword evidence="5 6" id="KW-0472">Membrane</keyword>
<dbReference type="OrthoDB" id="51610at2157"/>
<feature type="transmembrane region" description="Helical" evidence="6">
    <location>
        <begin position="75"/>
        <end position="95"/>
    </location>
</feature>
<dbReference type="CDD" id="cd16914">
    <property type="entry name" value="EcfT"/>
    <property type="match status" value="1"/>
</dbReference>
<evidence type="ECO:0000256" key="6">
    <source>
        <dbReference type="SAM" id="Phobius"/>
    </source>
</evidence>
<evidence type="ECO:0000256" key="5">
    <source>
        <dbReference type="ARBA" id="ARBA00023136"/>
    </source>
</evidence>
<name>A0A2I8VKZ3_9EURY</name>
<dbReference type="RefSeq" id="WP_103426285.1">
    <property type="nucleotide sequence ID" value="NZ_CP026309.1"/>
</dbReference>
<reference evidence="7 8" key="1">
    <citation type="submission" date="2018-01" db="EMBL/GenBank/DDBJ databases">
        <title>Complete genome sequence of Salinigranum rubrum GX10T, an extremely halophilic archaeon isolated from a marine solar saltern.</title>
        <authorList>
            <person name="Han S."/>
        </authorList>
    </citation>
    <scope>NUCLEOTIDE SEQUENCE [LARGE SCALE GENOMIC DNA]</scope>
    <source>
        <strain evidence="7 8">GX10</strain>
    </source>
</reference>
<feature type="transmembrane region" description="Helical" evidence="6">
    <location>
        <begin position="247"/>
        <end position="269"/>
    </location>
</feature>
<accession>A0A2I8VKZ3</accession>
<evidence type="ECO:0000256" key="3">
    <source>
        <dbReference type="ARBA" id="ARBA00022692"/>
    </source>
</evidence>
<dbReference type="EMBL" id="CP026309">
    <property type="protein sequence ID" value="AUV82596.1"/>
    <property type="molecule type" value="Genomic_DNA"/>
</dbReference>
<dbReference type="InterPro" id="IPR003339">
    <property type="entry name" value="ABC/ECF_trnsptr_transmembrane"/>
</dbReference>
<evidence type="ECO:0000256" key="2">
    <source>
        <dbReference type="ARBA" id="ARBA00022475"/>
    </source>
</evidence>
<evidence type="ECO:0000256" key="1">
    <source>
        <dbReference type="ARBA" id="ARBA00004141"/>
    </source>
</evidence>
<protein>
    <submittedName>
        <fullName evidence="7">Cobalt ABC transporter permease</fullName>
    </submittedName>
</protein>
<keyword evidence="4 6" id="KW-1133">Transmembrane helix</keyword>
<dbReference type="GO" id="GO:0005886">
    <property type="term" value="C:plasma membrane"/>
    <property type="evidence" value="ECO:0007669"/>
    <property type="project" value="UniProtKB-ARBA"/>
</dbReference>
<feature type="transmembrane region" description="Helical" evidence="6">
    <location>
        <begin position="34"/>
        <end position="63"/>
    </location>
</feature>
<keyword evidence="3 6" id="KW-0812">Transmembrane</keyword>
<dbReference type="AlphaFoldDB" id="A0A2I8VKZ3"/>
<gene>
    <name evidence="7" type="ORF">C2R22_13885</name>
</gene>
<dbReference type="PANTHER" id="PTHR34857">
    <property type="entry name" value="SLL0384 PROTEIN"/>
    <property type="match status" value="1"/>
</dbReference>
<evidence type="ECO:0000313" key="8">
    <source>
        <dbReference type="Proteomes" id="UP000236584"/>
    </source>
</evidence>
<dbReference type="GeneID" id="35593202"/>
<proteinExistence type="predicted"/>
<comment type="subcellular location">
    <subcellularLocation>
        <location evidence="1">Membrane</location>
        <topology evidence="1">Multi-pass membrane protein</topology>
    </subcellularLocation>
</comment>
<dbReference type="InterPro" id="IPR051611">
    <property type="entry name" value="ECF_transporter_component"/>
</dbReference>
<dbReference type="Pfam" id="PF02361">
    <property type="entry name" value="CbiQ"/>
    <property type="match status" value="1"/>
</dbReference>
<evidence type="ECO:0000313" key="7">
    <source>
        <dbReference type="EMBL" id="AUV82596.1"/>
    </source>
</evidence>
<dbReference type="Proteomes" id="UP000236584">
    <property type="component" value="Chromosome"/>
</dbReference>
<keyword evidence="8" id="KW-1185">Reference proteome</keyword>
<organism evidence="7 8">
    <name type="scientific">Salinigranum rubrum</name>
    <dbReference type="NCBI Taxonomy" id="755307"/>
    <lineage>
        <taxon>Archaea</taxon>
        <taxon>Methanobacteriati</taxon>
        <taxon>Methanobacteriota</taxon>
        <taxon>Stenosarchaea group</taxon>
        <taxon>Halobacteria</taxon>
        <taxon>Halobacteriales</taxon>
        <taxon>Haloferacaceae</taxon>
        <taxon>Salinigranum</taxon>
    </lineage>
</organism>